<feature type="region of interest" description="Disordered" evidence="1">
    <location>
        <begin position="301"/>
        <end position="334"/>
    </location>
</feature>
<keyword evidence="3" id="KW-1185">Reference proteome</keyword>
<dbReference type="EMBL" id="MSZS01000006">
    <property type="protein sequence ID" value="PKX91716.1"/>
    <property type="molecule type" value="Genomic_DNA"/>
</dbReference>
<dbReference type="AlphaFoldDB" id="A0A2I1C245"/>
<accession>A0A2I1C245</accession>
<comment type="caution">
    <text evidence="2">The sequence shown here is derived from an EMBL/GenBank/DDBJ whole genome shotgun (WGS) entry which is preliminary data.</text>
</comment>
<feature type="compositionally biased region" description="Basic residues" evidence="1">
    <location>
        <begin position="126"/>
        <end position="137"/>
    </location>
</feature>
<evidence type="ECO:0000313" key="3">
    <source>
        <dbReference type="Proteomes" id="UP000234474"/>
    </source>
</evidence>
<protein>
    <recommendedName>
        <fullName evidence="4">Pre-mRNA-splicing factor 38B</fullName>
    </recommendedName>
</protein>
<feature type="compositionally biased region" description="Basic and acidic residues" evidence="1">
    <location>
        <begin position="180"/>
        <end position="191"/>
    </location>
</feature>
<feature type="compositionally biased region" description="Basic and acidic residues" evidence="1">
    <location>
        <begin position="97"/>
        <end position="125"/>
    </location>
</feature>
<dbReference type="OrthoDB" id="2431475at2759"/>
<dbReference type="PANTHER" id="PTHR40132">
    <property type="entry name" value="PRE-MRNA-SPLICING FACTOR 38B"/>
    <property type="match status" value="1"/>
</dbReference>
<dbReference type="OMA" id="ETDNHNT"/>
<name>A0A2I1C245_ASPN1</name>
<feature type="region of interest" description="Disordered" evidence="1">
    <location>
        <begin position="25"/>
        <end position="285"/>
    </location>
</feature>
<organism evidence="2 3">
    <name type="scientific">Aspergillus novofumigatus (strain IBT 16806)</name>
    <dbReference type="NCBI Taxonomy" id="1392255"/>
    <lineage>
        <taxon>Eukaryota</taxon>
        <taxon>Fungi</taxon>
        <taxon>Dikarya</taxon>
        <taxon>Ascomycota</taxon>
        <taxon>Pezizomycotina</taxon>
        <taxon>Eurotiomycetes</taxon>
        <taxon>Eurotiomycetidae</taxon>
        <taxon>Eurotiales</taxon>
        <taxon>Aspergillaceae</taxon>
        <taxon>Aspergillus</taxon>
        <taxon>Aspergillus subgen. Fumigati</taxon>
    </lineage>
</organism>
<evidence type="ECO:0008006" key="4">
    <source>
        <dbReference type="Google" id="ProtNLM"/>
    </source>
</evidence>
<dbReference type="VEuPathDB" id="FungiDB:P174DRAFT_410435"/>
<proteinExistence type="predicted"/>
<feature type="compositionally biased region" description="Basic residues" evidence="1">
    <location>
        <begin position="161"/>
        <end position="176"/>
    </location>
</feature>
<reference evidence="3" key="1">
    <citation type="journal article" date="2018" name="Proc. Natl. Acad. Sci. U.S.A.">
        <title>Linking secondary metabolites to gene clusters through genome sequencing of six diverse Aspergillus species.</title>
        <authorList>
            <person name="Kaerboelling I."/>
            <person name="Vesth T.C."/>
            <person name="Frisvad J.C."/>
            <person name="Nybo J.L."/>
            <person name="Theobald S."/>
            <person name="Kuo A."/>
            <person name="Bowyer P."/>
            <person name="Matsuda Y."/>
            <person name="Mondo S."/>
            <person name="Lyhne E.K."/>
            <person name="Kogle M.E."/>
            <person name="Clum A."/>
            <person name="Lipzen A."/>
            <person name="Salamov A."/>
            <person name="Ngan C.Y."/>
            <person name="Daum C."/>
            <person name="Chiniquy J."/>
            <person name="Barry K."/>
            <person name="LaButti K."/>
            <person name="Haridas S."/>
            <person name="Simmons B.A."/>
            <person name="Magnuson J.K."/>
            <person name="Mortensen U.H."/>
            <person name="Larsen T.O."/>
            <person name="Grigoriev I.V."/>
            <person name="Baker S.E."/>
            <person name="Andersen M.R."/>
        </authorList>
    </citation>
    <scope>NUCLEOTIDE SEQUENCE [LARGE SCALE GENOMIC DNA]</scope>
    <source>
        <strain evidence="3">IBT 16806</strain>
    </source>
</reference>
<evidence type="ECO:0000313" key="2">
    <source>
        <dbReference type="EMBL" id="PKX91716.1"/>
    </source>
</evidence>
<gene>
    <name evidence="2" type="ORF">P174DRAFT_410435</name>
</gene>
<dbReference type="RefSeq" id="XP_024680311.1">
    <property type="nucleotide sequence ID" value="XM_024824239.1"/>
</dbReference>
<feature type="compositionally biased region" description="Basic and acidic residues" evidence="1">
    <location>
        <begin position="218"/>
        <end position="257"/>
    </location>
</feature>
<evidence type="ECO:0000256" key="1">
    <source>
        <dbReference type="SAM" id="MobiDB-lite"/>
    </source>
</evidence>
<sequence>MPSNTRETNDELSNDYVAEVLAKEARDSSMKYSSHGLGAYLPRRPTGAAPKPNTRFLRNIIKETDSHNAALKRKEEREARERMRQLRGQPSSSSANDTKERDPHQSRRPSDNLESRRDTRESWESRRRHHRRRHRSRSASSDRDRSRRHRRTHRSDDSGEKRHRSSRKEHRHRSYSRSRSPRDDHASNSRDRYRRRRRTVSLSPSRSPSPDRHRSRKGREDTRYDARRSSLDDRTTREHTTARERGRTPSPPRKESGFESDPLEDLVGPLPPKHGVDGDSGAIRSRGRGAYKANLSNIDAHFAPDYDPTLDVHMEDDDQDQRKGPSRRPVAGLTTEEDDWGLALEALRDRARWKQKGVERLREAGFNDAVVDRWKSTSSKTATGGGDVEGSLEDVKWSKKGEGREWDRGKFVNDDGHIDVKASW</sequence>
<feature type="region of interest" description="Disordered" evidence="1">
    <location>
        <begin position="375"/>
        <end position="396"/>
    </location>
</feature>
<dbReference type="GeneID" id="36531564"/>
<dbReference type="PANTHER" id="PTHR40132:SF1">
    <property type="entry name" value="PRE-MRNA-SPLICING FACTOR 38B"/>
    <property type="match status" value="1"/>
</dbReference>
<feature type="compositionally biased region" description="Basic and acidic residues" evidence="1">
    <location>
        <begin position="60"/>
        <end position="84"/>
    </location>
</feature>
<dbReference type="STRING" id="1392255.A0A2I1C245"/>
<dbReference type="Proteomes" id="UP000234474">
    <property type="component" value="Unassembled WGS sequence"/>
</dbReference>